<evidence type="ECO:0000313" key="2">
    <source>
        <dbReference type="Proteomes" id="UP000799423"/>
    </source>
</evidence>
<accession>A0A6A7APX5</accession>
<reference evidence="1" key="1">
    <citation type="submission" date="2020-01" db="EMBL/GenBank/DDBJ databases">
        <authorList>
            <consortium name="DOE Joint Genome Institute"/>
            <person name="Haridas S."/>
            <person name="Albert R."/>
            <person name="Binder M."/>
            <person name="Bloem J."/>
            <person name="Labutti K."/>
            <person name="Salamov A."/>
            <person name="Andreopoulos B."/>
            <person name="Baker S.E."/>
            <person name="Barry K."/>
            <person name="Bills G."/>
            <person name="Bluhm B.H."/>
            <person name="Cannon C."/>
            <person name="Castanera R."/>
            <person name="Culley D.E."/>
            <person name="Daum C."/>
            <person name="Ezra D."/>
            <person name="Gonzalez J.B."/>
            <person name="Henrissat B."/>
            <person name="Kuo A."/>
            <person name="Liang C."/>
            <person name="Lipzen A."/>
            <person name="Lutzoni F."/>
            <person name="Magnuson J."/>
            <person name="Mondo S."/>
            <person name="Nolan M."/>
            <person name="Ohm R."/>
            <person name="Pangilinan J."/>
            <person name="Park H.-J."/>
            <person name="Ramirez L."/>
            <person name="Alfaro M."/>
            <person name="Sun H."/>
            <person name="Tritt A."/>
            <person name="Yoshinaga Y."/>
            <person name="Zwiers L.-H."/>
            <person name="Turgeon B.G."/>
            <person name="Goodwin S.B."/>
            <person name="Spatafora J.W."/>
            <person name="Crous P.W."/>
            <person name="Grigoriev I.V."/>
        </authorList>
    </citation>
    <scope>NUCLEOTIDE SEQUENCE</scope>
    <source>
        <strain evidence="1">IPT5</strain>
    </source>
</reference>
<proteinExistence type="predicted"/>
<dbReference type="Proteomes" id="UP000799423">
    <property type="component" value="Unassembled WGS sequence"/>
</dbReference>
<organism evidence="1 2">
    <name type="scientific">Plenodomus tracheiphilus IPT5</name>
    <dbReference type="NCBI Taxonomy" id="1408161"/>
    <lineage>
        <taxon>Eukaryota</taxon>
        <taxon>Fungi</taxon>
        <taxon>Dikarya</taxon>
        <taxon>Ascomycota</taxon>
        <taxon>Pezizomycotina</taxon>
        <taxon>Dothideomycetes</taxon>
        <taxon>Pleosporomycetidae</taxon>
        <taxon>Pleosporales</taxon>
        <taxon>Pleosporineae</taxon>
        <taxon>Leptosphaeriaceae</taxon>
        <taxon>Plenodomus</taxon>
    </lineage>
</organism>
<gene>
    <name evidence="1" type="ORF">T440DRAFT_559742</name>
</gene>
<sequence>MYPPKLSKRACVADAQSASGYNYFQYKTFNAISHEAARNLLERDASWTKWTRVPRYIKVEIEVWVNNQLAEQNIPRIREDVFDWRMARALPDAARAASNVRDGAVHDTDATATPTD</sequence>
<keyword evidence="2" id="KW-1185">Reference proteome</keyword>
<name>A0A6A7APX5_9PLEO</name>
<protein>
    <submittedName>
        <fullName evidence="1">Uncharacterized protein</fullName>
    </submittedName>
</protein>
<dbReference type="EMBL" id="MU006400">
    <property type="protein sequence ID" value="KAF2844219.1"/>
    <property type="molecule type" value="Genomic_DNA"/>
</dbReference>
<dbReference type="AlphaFoldDB" id="A0A6A7APX5"/>
<evidence type="ECO:0000313" key="1">
    <source>
        <dbReference type="EMBL" id="KAF2844219.1"/>
    </source>
</evidence>